<dbReference type="InterPro" id="IPR025657">
    <property type="entry name" value="RadC_JAB"/>
</dbReference>
<keyword evidence="5" id="KW-0482">Metalloprotease</keyword>
<feature type="domain" description="MPN" evidence="6">
    <location>
        <begin position="35"/>
        <end position="157"/>
    </location>
</feature>
<accession>A0ABM8S8X8</accession>
<dbReference type="InterPro" id="IPR037518">
    <property type="entry name" value="MPN"/>
</dbReference>
<evidence type="ECO:0000256" key="1">
    <source>
        <dbReference type="ARBA" id="ARBA00022670"/>
    </source>
</evidence>
<dbReference type="EMBL" id="CAJNBJ010000020">
    <property type="protein sequence ID" value="CAE6795772.1"/>
    <property type="molecule type" value="Genomic_DNA"/>
</dbReference>
<evidence type="ECO:0000313" key="7">
    <source>
        <dbReference type="EMBL" id="CAE6795772.1"/>
    </source>
</evidence>
<dbReference type="Proteomes" id="UP000675880">
    <property type="component" value="Unassembled WGS sequence"/>
</dbReference>
<proteinExistence type="predicted"/>
<dbReference type="CDD" id="cd08071">
    <property type="entry name" value="MPN_DUF2466"/>
    <property type="match status" value="1"/>
</dbReference>
<dbReference type="RefSeq" id="WP_213044043.1">
    <property type="nucleotide sequence ID" value="NZ_CAJNBJ010000020.1"/>
</dbReference>
<organism evidence="7 8">
    <name type="scientific">Nitrospira defluvii</name>
    <dbReference type="NCBI Taxonomy" id="330214"/>
    <lineage>
        <taxon>Bacteria</taxon>
        <taxon>Pseudomonadati</taxon>
        <taxon>Nitrospirota</taxon>
        <taxon>Nitrospiria</taxon>
        <taxon>Nitrospirales</taxon>
        <taxon>Nitrospiraceae</taxon>
        <taxon>Nitrospira</taxon>
    </lineage>
</organism>
<dbReference type="NCBIfam" id="TIGR00608">
    <property type="entry name" value="radc"/>
    <property type="match status" value="1"/>
</dbReference>
<evidence type="ECO:0000259" key="6">
    <source>
        <dbReference type="PROSITE" id="PS50249"/>
    </source>
</evidence>
<evidence type="ECO:0000313" key="8">
    <source>
        <dbReference type="Proteomes" id="UP000675880"/>
    </source>
</evidence>
<dbReference type="PROSITE" id="PS50249">
    <property type="entry name" value="MPN"/>
    <property type="match status" value="1"/>
</dbReference>
<dbReference type="PANTHER" id="PTHR30471">
    <property type="entry name" value="DNA REPAIR PROTEIN RADC"/>
    <property type="match status" value="1"/>
</dbReference>
<name>A0ABM8S8X8_9BACT</name>
<dbReference type="Pfam" id="PF04002">
    <property type="entry name" value="RadC"/>
    <property type="match status" value="1"/>
</dbReference>
<reference evidence="7 8" key="1">
    <citation type="submission" date="2021-02" db="EMBL/GenBank/DDBJ databases">
        <authorList>
            <person name="Han P."/>
        </authorList>
    </citation>
    <scope>NUCLEOTIDE SEQUENCE [LARGE SCALE GENOMIC DNA]</scope>
    <source>
        <strain evidence="7">Candidatus Nitrospira sp. ZN2</strain>
    </source>
</reference>
<keyword evidence="8" id="KW-1185">Reference proteome</keyword>
<dbReference type="PANTHER" id="PTHR30471:SF3">
    <property type="entry name" value="UPF0758 PROTEIN YEES-RELATED"/>
    <property type="match status" value="1"/>
</dbReference>
<evidence type="ECO:0000256" key="4">
    <source>
        <dbReference type="ARBA" id="ARBA00022833"/>
    </source>
</evidence>
<evidence type="ECO:0000256" key="5">
    <source>
        <dbReference type="ARBA" id="ARBA00023049"/>
    </source>
</evidence>
<keyword evidence="1" id="KW-0645">Protease</keyword>
<keyword evidence="4" id="KW-0862">Zinc</keyword>
<sequence>MKTALDQHQLGIYDVPRYTIRLIKEAASTFHAKTRCQSSEDVYRYFKDICENQDREHLYALFLDTKHVPIGMNHVAMGTLSTTIVHPREVFKCAILLNAACLVIVHNHPSGDPSPSPEDRALTTRIAEAGQLLGIALLDHVVIGNGRYFSFADHGPLTQHAPTYTS</sequence>
<keyword evidence="2" id="KW-0479">Metal-binding</keyword>
<dbReference type="SUPFAM" id="SSF102712">
    <property type="entry name" value="JAB1/MPN domain"/>
    <property type="match status" value="1"/>
</dbReference>
<dbReference type="Gene3D" id="3.40.140.10">
    <property type="entry name" value="Cytidine Deaminase, domain 2"/>
    <property type="match status" value="1"/>
</dbReference>
<dbReference type="InterPro" id="IPR001405">
    <property type="entry name" value="UPF0758"/>
</dbReference>
<keyword evidence="3" id="KW-0378">Hydrolase</keyword>
<gene>
    <name evidence="7" type="ORF">NSPZN2_70083</name>
</gene>
<evidence type="ECO:0000256" key="2">
    <source>
        <dbReference type="ARBA" id="ARBA00022723"/>
    </source>
</evidence>
<dbReference type="PROSITE" id="PS01302">
    <property type="entry name" value="UPF0758"/>
    <property type="match status" value="1"/>
</dbReference>
<evidence type="ECO:0000256" key="3">
    <source>
        <dbReference type="ARBA" id="ARBA00022801"/>
    </source>
</evidence>
<comment type="caution">
    <text evidence="7">The sequence shown here is derived from an EMBL/GenBank/DDBJ whole genome shotgun (WGS) entry which is preliminary data.</text>
</comment>
<protein>
    <submittedName>
        <fullName evidence="7">DNA repair protein RadC</fullName>
    </submittedName>
</protein>
<dbReference type="InterPro" id="IPR020891">
    <property type="entry name" value="UPF0758_CS"/>
</dbReference>